<protein>
    <submittedName>
        <fullName evidence="2">Uncharacterized protein</fullName>
    </submittedName>
</protein>
<accession>A0A2V5H4Q6</accession>
<keyword evidence="3" id="KW-1185">Reference proteome</keyword>
<dbReference type="OMA" id="PGRWIFD"/>
<gene>
    <name evidence="2" type="ORF">BO99DRAFT_412967</name>
</gene>
<dbReference type="EMBL" id="KZ825138">
    <property type="protein sequence ID" value="PYI19089.1"/>
    <property type="molecule type" value="Genomic_DNA"/>
</dbReference>
<proteinExistence type="predicted"/>
<dbReference type="AlphaFoldDB" id="A0A2V5H4Q6"/>
<evidence type="ECO:0000256" key="1">
    <source>
        <dbReference type="SAM" id="MobiDB-lite"/>
    </source>
</evidence>
<feature type="region of interest" description="Disordered" evidence="1">
    <location>
        <begin position="30"/>
        <end position="57"/>
    </location>
</feature>
<name>A0A2V5H4Q6_ASPV1</name>
<dbReference type="Proteomes" id="UP000249829">
    <property type="component" value="Unassembled WGS sequence"/>
</dbReference>
<evidence type="ECO:0000313" key="2">
    <source>
        <dbReference type="EMBL" id="PYI19089.1"/>
    </source>
</evidence>
<sequence>MSPRTLDKRETEEPVFVSLRLRVFDISKELHSPDCPSYKSSQPEQPNLAEAEETENEEDYPIVRLPYNEDTVVALVSDIYRIYVQLGYMNNRADGMEELVWPPPEGHSINAALCEELNLSPRAISLMRRLPYPVSIGIAANTPFLPRSTAFTYIEDRQIRDGRDPGRWIFDELRKDFLLPHEIALAGADDEGIHIILDTEENTIRAPDWEELELEDEGGNFIFRSLPSHHAPTFLADYVNKLRSLEIIPGGQEGRGRFYDVHYGKLEQYGWPYDFRETEWKAAARDTPQRLERLYPFY</sequence>
<evidence type="ECO:0000313" key="3">
    <source>
        <dbReference type="Proteomes" id="UP000249829"/>
    </source>
</evidence>
<organism evidence="2 3">
    <name type="scientific">Aspergillus violaceofuscus (strain CBS 115571)</name>
    <dbReference type="NCBI Taxonomy" id="1450538"/>
    <lineage>
        <taxon>Eukaryota</taxon>
        <taxon>Fungi</taxon>
        <taxon>Dikarya</taxon>
        <taxon>Ascomycota</taxon>
        <taxon>Pezizomycotina</taxon>
        <taxon>Eurotiomycetes</taxon>
        <taxon>Eurotiomycetidae</taxon>
        <taxon>Eurotiales</taxon>
        <taxon>Aspergillaceae</taxon>
        <taxon>Aspergillus</taxon>
    </lineage>
</organism>
<reference evidence="2 3" key="1">
    <citation type="submission" date="2018-02" db="EMBL/GenBank/DDBJ databases">
        <title>The genomes of Aspergillus section Nigri reveals drivers in fungal speciation.</title>
        <authorList>
            <consortium name="DOE Joint Genome Institute"/>
            <person name="Vesth T.C."/>
            <person name="Nybo J."/>
            <person name="Theobald S."/>
            <person name="Brandl J."/>
            <person name="Frisvad J.C."/>
            <person name="Nielsen K.F."/>
            <person name="Lyhne E.K."/>
            <person name="Kogle M.E."/>
            <person name="Kuo A."/>
            <person name="Riley R."/>
            <person name="Clum A."/>
            <person name="Nolan M."/>
            <person name="Lipzen A."/>
            <person name="Salamov A."/>
            <person name="Henrissat B."/>
            <person name="Wiebenga A."/>
            <person name="De vries R.P."/>
            <person name="Grigoriev I.V."/>
            <person name="Mortensen U.H."/>
            <person name="Andersen M.R."/>
            <person name="Baker S.E."/>
        </authorList>
    </citation>
    <scope>NUCLEOTIDE SEQUENCE [LARGE SCALE GENOMIC DNA]</scope>
    <source>
        <strain evidence="2 3">CBS 115571</strain>
    </source>
</reference>